<dbReference type="EMBL" id="SOQX01000002">
    <property type="protein sequence ID" value="TDY02562.1"/>
    <property type="molecule type" value="Genomic_DNA"/>
</dbReference>
<evidence type="ECO:0000256" key="1">
    <source>
        <dbReference type="ARBA" id="ARBA00007435"/>
    </source>
</evidence>
<sequence length="103" mass="11826">MQQNNHDDRAQRWCVYILQCNDKSLYTGITVEPLRRVEEHNRGDKLAARYTRGRRPVTLVYQEYCPSRATAASREAAIKKLSRTQKLALIAQCANPPSDTAYD</sequence>
<dbReference type="Pfam" id="PF01541">
    <property type="entry name" value="GIY-YIG"/>
    <property type="match status" value="1"/>
</dbReference>
<dbReference type="Proteomes" id="UP000294914">
    <property type="component" value="Unassembled WGS sequence"/>
</dbReference>
<gene>
    <name evidence="3" type="ORF">EDC23_0937</name>
</gene>
<evidence type="ECO:0000313" key="4">
    <source>
        <dbReference type="Proteomes" id="UP000294914"/>
    </source>
</evidence>
<dbReference type="PANTHER" id="PTHR34477:SF1">
    <property type="entry name" value="UPF0213 PROTEIN YHBQ"/>
    <property type="match status" value="1"/>
</dbReference>
<protein>
    <submittedName>
        <fullName evidence="3">Putative endonuclease</fullName>
    </submittedName>
</protein>
<dbReference type="OrthoDB" id="9797095at2"/>
<keyword evidence="3" id="KW-0378">Hydrolase</keyword>
<dbReference type="PROSITE" id="PS50164">
    <property type="entry name" value="GIY_YIG"/>
    <property type="match status" value="1"/>
</dbReference>
<keyword evidence="3" id="KW-0540">Nuclease</keyword>
<proteinExistence type="inferred from homology"/>
<dbReference type="CDD" id="cd10456">
    <property type="entry name" value="GIY-YIG_UPF0213"/>
    <property type="match status" value="1"/>
</dbReference>
<accession>A0A4R8INU0</accession>
<dbReference type="Gene3D" id="3.40.1440.10">
    <property type="entry name" value="GIY-YIG endonuclease"/>
    <property type="match status" value="1"/>
</dbReference>
<evidence type="ECO:0000259" key="2">
    <source>
        <dbReference type="PROSITE" id="PS50164"/>
    </source>
</evidence>
<dbReference type="InterPro" id="IPR000305">
    <property type="entry name" value="GIY-YIG_endonuc"/>
</dbReference>
<dbReference type="InterPro" id="IPR050190">
    <property type="entry name" value="UPF0213_domain"/>
</dbReference>
<dbReference type="SUPFAM" id="SSF82771">
    <property type="entry name" value="GIY-YIG endonuclease"/>
    <property type="match status" value="1"/>
</dbReference>
<keyword evidence="3" id="KW-0255">Endonuclease</keyword>
<dbReference type="PANTHER" id="PTHR34477">
    <property type="entry name" value="UPF0213 PROTEIN YHBQ"/>
    <property type="match status" value="1"/>
</dbReference>
<organism evidence="3 4">
    <name type="scientific">Thiohalophilus thiocyanatoxydans</name>
    <dbReference type="NCBI Taxonomy" id="381308"/>
    <lineage>
        <taxon>Bacteria</taxon>
        <taxon>Pseudomonadati</taxon>
        <taxon>Pseudomonadota</taxon>
        <taxon>Gammaproteobacteria</taxon>
        <taxon>Thiohalomonadales</taxon>
        <taxon>Thiohalophilaceae</taxon>
        <taxon>Thiohalophilus</taxon>
    </lineage>
</organism>
<evidence type="ECO:0000313" key="3">
    <source>
        <dbReference type="EMBL" id="TDY02562.1"/>
    </source>
</evidence>
<keyword evidence="4" id="KW-1185">Reference proteome</keyword>
<comment type="similarity">
    <text evidence="1">Belongs to the UPF0213 family.</text>
</comment>
<feature type="domain" description="GIY-YIG" evidence="2">
    <location>
        <begin position="11"/>
        <end position="88"/>
    </location>
</feature>
<comment type="caution">
    <text evidence="3">The sequence shown here is derived from an EMBL/GenBank/DDBJ whole genome shotgun (WGS) entry which is preliminary data.</text>
</comment>
<name>A0A4R8INU0_9GAMM</name>
<dbReference type="AlphaFoldDB" id="A0A4R8INU0"/>
<reference evidence="3 4" key="1">
    <citation type="submission" date="2019-03" db="EMBL/GenBank/DDBJ databases">
        <title>Genomic Encyclopedia of Type Strains, Phase IV (KMG-IV): sequencing the most valuable type-strain genomes for metagenomic binning, comparative biology and taxonomic classification.</title>
        <authorList>
            <person name="Goeker M."/>
        </authorList>
    </citation>
    <scope>NUCLEOTIDE SEQUENCE [LARGE SCALE GENOMIC DNA]</scope>
    <source>
        <strain evidence="3 4">DSM 16326</strain>
    </source>
</reference>
<dbReference type="GO" id="GO:0004519">
    <property type="term" value="F:endonuclease activity"/>
    <property type="evidence" value="ECO:0007669"/>
    <property type="project" value="UniProtKB-KW"/>
</dbReference>
<dbReference type="RefSeq" id="WP_134081643.1">
    <property type="nucleotide sequence ID" value="NZ_SOQX01000002.1"/>
</dbReference>
<dbReference type="InterPro" id="IPR035901">
    <property type="entry name" value="GIY-YIG_endonuc_sf"/>
</dbReference>